<evidence type="ECO:0000313" key="1">
    <source>
        <dbReference type="EMBL" id="CAD7237495.1"/>
    </source>
</evidence>
<name>A0A7R8WSV3_9CRUS</name>
<sequence>MMGMSQLLLSVVAGIFLVLDPSAGQTYTTLANQMADSALEQISCELKKNGFDPINITFAPVTQSVAYKIPPFGPTITVTATLLLTGVVTGLSNVARNGDAELTVGVTSALKLPIQIAPVAIDVTGTLSFSNPLSSLNRQADIAVAVPPIQMEINAGMDFSSNTISFSHVISPIDI</sequence>
<feature type="non-terminal residue" evidence="1">
    <location>
        <position position="1"/>
    </location>
</feature>
<dbReference type="Gene3D" id="3.15.10.50">
    <property type="match status" value="1"/>
</dbReference>
<reference evidence="1" key="1">
    <citation type="submission" date="2020-11" db="EMBL/GenBank/DDBJ databases">
        <authorList>
            <person name="Tran Van P."/>
        </authorList>
    </citation>
    <scope>NUCLEOTIDE SEQUENCE</scope>
</reference>
<dbReference type="InterPro" id="IPR038602">
    <property type="entry name" value="Mite_allergen_7_sf"/>
</dbReference>
<dbReference type="EMBL" id="OB688656">
    <property type="protein sequence ID" value="CAD7237495.1"/>
    <property type="molecule type" value="Genomic_DNA"/>
</dbReference>
<organism evidence="1">
    <name type="scientific">Cyprideis torosa</name>
    <dbReference type="NCBI Taxonomy" id="163714"/>
    <lineage>
        <taxon>Eukaryota</taxon>
        <taxon>Metazoa</taxon>
        <taxon>Ecdysozoa</taxon>
        <taxon>Arthropoda</taxon>
        <taxon>Crustacea</taxon>
        <taxon>Oligostraca</taxon>
        <taxon>Ostracoda</taxon>
        <taxon>Podocopa</taxon>
        <taxon>Podocopida</taxon>
        <taxon>Cytherocopina</taxon>
        <taxon>Cytheroidea</taxon>
        <taxon>Cytherideidae</taxon>
        <taxon>Cyprideis</taxon>
    </lineage>
</organism>
<accession>A0A7R8WSV3</accession>
<gene>
    <name evidence="1" type="ORF">CTOB1V02_LOCUS15310</name>
</gene>
<dbReference type="AlphaFoldDB" id="A0A7R8WSV3"/>
<proteinExistence type="predicted"/>
<protein>
    <submittedName>
        <fullName evidence="1">Uncharacterized protein</fullName>
    </submittedName>
</protein>